<name>A0A2V3IUF7_9FLOR</name>
<feature type="compositionally biased region" description="Pro residues" evidence="1">
    <location>
        <begin position="38"/>
        <end position="47"/>
    </location>
</feature>
<feature type="region of interest" description="Disordered" evidence="1">
    <location>
        <begin position="67"/>
        <end position="661"/>
    </location>
</feature>
<gene>
    <name evidence="2" type="ORF">BWQ96_04511</name>
</gene>
<feature type="compositionally biased region" description="Basic and acidic residues" evidence="1">
    <location>
        <begin position="205"/>
        <end position="215"/>
    </location>
</feature>
<organism evidence="2 3">
    <name type="scientific">Gracilariopsis chorda</name>
    <dbReference type="NCBI Taxonomy" id="448386"/>
    <lineage>
        <taxon>Eukaryota</taxon>
        <taxon>Rhodophyta</taxon>
        <taxon>Florideophyceae</taxon>
        <taxon>Rhodymeniophycidae</taxon>
        <taxon>Gracilariales</taxon>
        <taxon>Gracilariaceae</taxon>
        <taxon>Gracilariopsis</taxon>
    </lineage>
</organism>
<evidence type="ECO:0000256" key="1">
    <source>
        <dbReference type="SAM" id="MobiDB-lite"/>
    </source>
</evidence>
<dbReference type="EMBL" id="NBIV01000054">
    <property type="protein sequence ID" value="PXF45743.1"/>
    <property type="molecule type" value="Genomic_DNA"/>
</dbReference>
<feature type="compositionally biased region" description="Basic and acidic residues" evidence="1">
    <location>
        <begin position="295"/>
        <end position="306"/>
    </location>
</feature>
<sequence>MAVYFPVPNSRPLPTSKPDIDKILNGLTRTPADILGEPPLPPLPPPSSSKSSLSYHDAVAITHAFPDPVSILGEPPLPKQLPPRKPKKRARAAPPTDTKPKRRKKEDKLPSLTVTIPKSVLPPKQNSNQSPRPSAAHKKTKAEPAFVNDKPLNNAHKPTLRQEAPTVTKTENVLKRPGKGKLSDSVPLVPKVKVRSSPHPAQDPKNARKEKDTRSKPRSSLPNPTDAAKGARKIKEQPTLRSSPLQASTVKDTSKDKLPKTKLRSAPVRSAKAKEARKENAVIGIKLRSSPVRPPDVKDAPKEKSTRRPKLRSAPGPHSDSAKNDSKKLPKKPPHSVPTSRPAPRVPRSEPVPSKSTSPEPSRKLSSSAKPARRASSSKADSDNRPSKAVAKDRRDDKTSSRRRDDSPEPRPERLSRRKDDTPERRRRGDRDYARSQRESSVDGKRRDFERKRAKDIDDDLSDKVLRRSKNRDAERSTDSDRDYDRVSEQSSEKRPVKGRNIDRRRRDSEVEYDRYTESGFGSKKGGEKRKREADRVHNSERDRKLGRKDGRKDASSGSDTPGRSPQERDDSLSPRHPRLRSARPESDDNLKDRVQPKGNRDAKNGHNSDSSVPEKTKQQFPKFRSVAVTPSGVPKVPESSGLVSRPVREPPASSSARPAGVKFGQEVSALMTSEERRKSADDLKRLLAEQKDLLSQFDSLTKLCDEYLSKKKHDDFEETVKKAFRVYFKLCLKKETQLRMLQRTNQEWAHVRKEVLGRYKYLTKNFGPMRVEELRQLGRTKTAQFISHQVHKGYFRIFMLQRCWDKEQRSFESDVRRTVNDLFRDGTLGRRDLFGRSAWFVRQALEDYAKLLPLLDAITSDWGDGDHIAGFEMSIPSDC</sequence>
<feature type="compositionally biased region" description="Basic and acidic residues" evidence="1">
    <location>
        <begin position="380"/>
        <end position="517"/>
    </location>
</feature>
<proteinExistence type="predicted"/>
<feature type="compositionally biased region" description="Basic and acidic residues" evidence="1">
    <location>
        <begin position="583"/>
        <end position="618"/>
    </location>
</feature>
<dbReference type="STRING" id="448386.A0A2V3IUF7"/>
<reference evidence="2 3" key="1">
    <citation type="journal article" date="2018" name="Mol. Biol. Evol.">
        <title>Analysis of the draft genome of the red seaweed Gracilariopsis chorda provides insights into genome size evolution in Rhodophyta.</title>
        <authorList>
            <person name="Lee J."/>
            <person name="Yang E.C."/>
            <person name="Graf L."/>
            <person name="Yang J.H."/>
            <person name="Qiu H."/>
            <person name="Zel Zion U."/>
            <person name="Chan C.X."/>
            <person name="Stephens T.G."/>
            <person name="Weber A.P.M."/>
            <person name="Boo G.H."/>
            <person name="Boo S.M."/>
            <person name="Kim K.M."/>
            <person name="Shin Y."/>
            <person name="Jung M."/>
            <person name="Lee S.J."/>
            <person name="Yim H.S."/>
            <person name="Lee J.H."/>
            <person name="Bhattacharya D."/>
            <person name="Yoon H.S."/>
        </authorList>
    </citation>
    <scope>NUCLEOTIDE SEQUENCE [LARGE SCALE GENOMIC DNA]</scope>
    <source>
        <strain evidence="2 3">SKKU-2015</strain>
        <tissue evidence="2">Whole body</tissue>
    </source>
</reference>
<feature type="compositionally biased region" description="Basic residues" evidence="1">
    <location>
        <begin position="82"/>
        <end position="91"/>
    </location>
</feature>
<accession>A0A2V3IUF7</accession>
<protein>
    <submittedName>
        <fullName evidence="2">Uncharacterized protein</fullName>
    </submittedName>
</protein>
<dbReference type="AlphaFoldDB" id="A0A2V3IUF7"/>
<feature type="compositionally biased region" description="Basic and acidic residues" evidence="1">
    <location>
        <begin position="530"/>
        <end position="555"/>
    </location>
</feature>
<feature type="compositionally biased region" description="Low complexity" evidence="1">
    <location>
        <begin position="364"/>
        <end position="379"/>
    </location>
</feature>
<evidence type="ECO:0000313" key="2">
    <source>
        <dbReference type="EMBL" id="PXF45743.1"/>
    </source>
</evidence>
<evidence type="ECO:0000313" key="3">
    <source>
        <dbReference type="Proteomes" id="UP000247409"/>
    </source>
</evidence>
<feature type="region of interest" description="Disordered" evidence="1">
    <location>
        <begin position="1"/>
        <end position="55"/>
    </location>
</feature>
<comment type="caution">
    <text evidence="2">The sequence shown here is derived from an EMBL/GenBank/DDBJ whole genome shotgun (WGS) entry which is preliminary data.</text>
</comment>
<keyword evidence="3" id="KW-1185">Reference proteome</keyword>
<feature type="compositionally biased region" description="Polar residues" evidence="1">
    <location>
        <begin position="239"/>
        <end position="251"/>
    </location>
</feature>
<dbReference type="Proteomes" id="UP000247409">
    <property type="component" value="Unassembled WGS sequence"/>
</dbReference>